<dbReference type="SUPFAM" id="SSF57667">
    <property type="entry name" value="beta-beta-alpha zinc fingers"/>
    <property type="match status" value="1"/>
</dbReference>
<keyword evidence="15" id="KW-1185">Reference proteome</keyword>
<evidence type="ECO:0000256" key="7">
    <source>
        <dbReference type="ARBA" id="ARBA00023125"/>
    </source>
</evidence>
<dbReference type="InterPro" id="IPR011333">
    <property type="entry name" value="SKP1/BTB/POZ_sf"/>
</dbReference>
<keyword evidence="4 10" id="KW-0863">Zinc-finger</keyword>
<evidence type="ECO:0000256" key="3">
    <source>
        <dbReference type="ARBA" id="ARBA00022737"/>
    </source>
</evidence>
<dbReference type="SMART" id="SM00225">
    <property type="entry name" value="BTB"/>
    <property type="match status" value="1"/>
</dbReference>
<feature type="region of interest" description="Disordered" evidence="11">
    <location>
        <begin position="158"/>
        <end position="188"/>
    </location>
</feature>
<dbReference type="PANTHER" id="PTHR24384">
    <property type="entry name" value="FINGER PUTATIVE TRANSCRIPTION FACTOR FAMILY-RELATED"/>
    <property type="match status" value="1"/>
</dbReference>
<keyword evidence="6" id="KW-0805">Transcription regulation</keyword>
<gene>
    <name evidence="14" type="ORF">LNINA_LOCUS12434</name>
</gene>
<dbReference type="GO" id="GO:0000978">
    <property type="term" value="F:RNA polymerase II cis-regulatory region sequence-specific DNA binding"/>
    <property type="evidence" value="ECO:0007669"/>
    <property type="project" value="TreeGrafter"/>
</dbReference>
<feature type="compositionally biased region" description="Basic and acidic residues" evidence="11">
    <location>
        <begin position="394"/>
        <end position="403"/>
    </location>
</feature>
<evidence type="ECO:0000259" key="12">
    <source>
        <dbReference type="PROSITE" id="PS50097"/>
    </source>
</evidence>
<feature type="domain" description="C2H2-type" evidence="13">
    <location>
        <begin position="352"/>
        <end position="380"/>
    </location>
</feature>
<evidence type="ECO:0000256" key="9">
    <source>
        <dbReference type="ARBA" id="ARBA00023242"/>
    </source>
</evidence>
<dbReference type="GO" id="GO:0000981">
    <property type="term" value="F:DNA-binding transcription factor activity, RNA polymerase II-specific"/>
    <property type="evidence" value="ECO:0007669"/>
    <property type="project" value="TreeGrafter"/>
</dbReference>
<evidence type="ECO:0000256" key="6">
    <source>
        <dbReference type="ARBA" id="ARBA00023015"/>
    </source>
</evidence>
<keyword evidence="9" id="KW-0539">Nucleus</keyword>
<dbReference type="PROSITE" id="PS50097">
    <property type="entry name" value="BTB"/>
    <property type="match status" value="1"/>
</dbReference>
<dbReference type="Proteomes" id="UP001497472">
    <property type="component" value="Unassembled WGS sequence"/>
</dbReference>
<evidence type="ECO:0000256" key="11">
    <source>
        <dbReference type="SAM" id="MobiDB-lite"/>
    </source>
</evidence>
<dbReference type="InterPro" id="IPR036236">
    <property type="entry name" value="Znf_C2H2_sf"/>
</dbReference>
<evidence type="ECO:0000313" key="15">
    <source>
        <dbReference type="Proteomes" id="UP001497472"/>
    </source>
</evidence>
<feature type="region of interest" description="Disordered" evidence="11">
    <location>
        <begin position="216"/>
        <end position="269"/>
    </location>
</feature>
<dbReference type="Gene3D" id="3.30.710.10">
    <property type="entry name" value="Potassium Channel Kv1.1, Chain A"/>
    <property type="match status" value="1"/>
</dbReference>
<keyword evidence="8" id="KW-0804">Transcription</keyword>
<evidence type="ECO:0000256" key="10">
    <source>
        <dbReference type="PROSITE-ProRule" id="PRU00042"/>
    </source>
</evidence>
<evidence type="ECO:0000256" key="5">
    <source>
        <dbReference type="ARBA" id="ARBA00022833"/>
    </source>
</evidence>
<evidence type="ECO:0000256" key="2">
    <source>
        <dbReference type="ARBA" id="ARBA00022723"/>
    </source>
</evidence>
<feature type="compositionally biased region" description="Low complexity" evidence="11">
    <location>
        <begin position="238"/>
        <end position="249"/>
    </location>
</feature>
<sequence length="525" mass="58745">MDGSQIPAHKFILSSCSVYFSGLFDGQRSVTRMGGLLYVVLPSEISTKALKILVEYMYKGETTVSNEVLDIVLKAGEVLKIRGLWRQTDEVGGDSTPAEKTSTTPAKQPEKPKETKLVKKDDKVLKTFNPLQGQGGRPMFIGPPKLVFIKTTDGTTQAAIRPSVPGTKGQTILVTPAPNTETTTSTITMPTPTITLSAEDHEEAIPARVLRRNAVEKKYGKKQKMDVSEDQKDEDTRSVSSKKSSQSNSTVEVQVKEEPDWDASSIEEEERSIAEMFQAEMSVKSEPCDDVDVDEEGLLYSPLSCELCAEVFTVPAAWVRHVQEHADNDQEHARKRKRRSDSDDTEETTALLRCDLCQKHFPNPAEWVRHIQSTHTETELALSNNSLPPKRHNRFTDGEQNKTCDSCHKTFPSHASMLIHMRTHTGERPFVCGMCNKGFNVKSNLLRHLRTLHDQVVSPTHFDEPGPSELKRRGRGRPPRSAAYPIAVTGRRAASKKQDTSTLRKQSYSLFLKQRAVLFSAKKWK</sequence>
<protein>
    <submittedName>
        <fullName evidence="14">Uncharacterized protein</fullName>
    </submittedName>
</protein>
<keyword evidence="7" id="KW-0238">DNA-binding</keyword>
<feature type="compositionally biased region" description="Low complexity" evidence="11">
    <location>
        <begin position="175"/>
        <end position="188"/>
    </location>
</feature>
<dbReference type="InterPro" id="IPR013087">
    <property type="entry name" value="Znf_C2H2_type"/>
</dbReference>
<keyword evidence="3" id="KW-0677">Repeat</keyword>
<feature type="compositionally biased region" description="Basic and acidic residues" evidence="11">
    <location>
        <begin position="108"/>
        <end position="117"/>
    </location>
</feature>
<organism evidence="14 15">
    <name type="scientific">Leptosia nina</name>
    <dbReference type="NCBI Taxonomy" id="320188"/>
    <lineage>
        <taxon>Eukaryota</taxon>
        <taxon>Metazoa</taxon>
        <taxon>Ecdysozoa</taxon>
        <taxon>Arthropoda</taxon>
        <taxon>Hexapoda</taxon>
        <taxon>Insecta</taxon>
        <taxon>Pterygota</taxon>
        <taxon>Neoptera</taxon>
        <taxon>Endopterygota</taxon>
        <taxon>Lepidoptera</taxon>
        <taxon>Glossata</taxon>
        <taxon>Ditrysia</taxon>
        <taxon>Papilionoidea</taxon>
        <taxon>Pieridae</taxon>
        <taxon>Pierinae</taxon>
        <taxon>Leptosia</taxon>
    </lineage>
</organism>
<feature type="domain" description="C2H2-type" evidence="13">
    <location>
        <begin position="430"/>
        <end position="453"/>
    </location>
</feature>
<comment type="subcellular location">
    <subcellularLocation>
        <location evidence="1">Nucleus</location>
    </subcellularLocation>
</comment>
<evidence type="ECO:0000313" key="14">
    <source>
        <dbReference type="EMBL" id="CAK1553430.1"/>
    </source>
</evidence>
<feature type="domain" description="BTB" evidence="12">
    <location>
        <begin position="1"/>
        <end position="66"/>
    </location>
</feature>
<dbReference type="Pfam" id="PF00096">
    <property type="entry name" value="zf-C2H2"/>
    <property type="match status" value="2"/>
</dbReference>
<dbReference type="Pfam" id="PF00651">
    <property type="entry name" value="BTB"/>
    <property type="match status" value="1"/>
</dbReference>
<dbReference type="PROSITE" id="PS50157">
    <property type="entry name" value="ZINC_FINGER_C2H2_2"/>
    <property type="match status" value="3"/>
</dbReference>
<dbReference type="PANTHER" id="PTHR24384:SF189">
    <property type="entry name" value="C2H2-TYPE DOMAIN-CONTAINING PROTEIN-RELATED"/>
    <property type="match status" value="1"/>
</dbReference>
<feature type="domain" description="C2H2-type" evidence="13">
    <location>
        <begin position="402"/>
        <end position="429"/>
    </location>
</feature>
<dbReference type="PROSITE" id="PS00028">
    <property type="entry name" value="ZINC_FINGER_C2H2_1"/>
    <property type="match status" value="4"/>
</dbReference>
<dbReference type="Pfam" id="PF12874">
    <property type="entry name" value="zf-met"/>
    <property type="match status" value="1"/>
</dbReference>
<evidence type="ECO:0000259" key="13">
    <source>
        <dbReference type="PROSITE" id="PS50157"/>
    </source>
</evidence>
<feature type="region of interest" description="Disordered" evidence="11">
    <location>
        <begin position="381"/>
        <end position="403"/>
    </location>
</feature>
<dbReference type="SMART" id="SM00355">
    <property type="entry name" value="ZnF_C2H2"/>
    <property type="match status" value="4"/>
</dbReference>
<accession>A0AAV1JZ51</accession>
<dbReference type="InterPro" id="IPR000210">
    <property type="entry name" value="BTB/POZ_dom"/>
</dbReference>
<dbReference type="InterPro" id="IPR050752">
    <property type="entry name" value="C2H2-ZF_domain"/>
</dbReference>
<dbReference type="FunFam" id="3.30.160.60:FF:001049">
    <property type="entry name" value="zinc finger protein 319"/>
    <property type="match status" value="1"/>
</dbReference>
<feature type="region of interest" description="Disordered" evidence="11">
    <location>
        <begin position="89"/>
        <end position="117"/>
    </location>
</feature>
<dbReference type="AlphaFoldDB" id="A0AAV1JZ51"/>
<keyword evidence="2" id="KW-0479">Metal-binding</keyword>
<evidence type="ECO:0000256" key="1">
    <source>
        <dbReference type="ARBA" id="ARBA00004123"/>
    </source>
</evidence>
<feature type="compositionally biased region" description="Acidic residues" evidence="11">
    <location>
        <begin position="259"/>
        <end position="269"/>
    </location>
</feature>
<evidence type="ECO:0000256" key="4">
    <source>
        <dbReference type="ARBA" id="ARBA00022771"/>
    </source>
</evidence>
<dbReference type="GO" id="GO:0005634">
    <property type="term" value="C:nucleus"/>
    <property type="evidence" value="ECO:0007669"/>
    <property type="project" value="UniProtKB-SubCell"/>
</dbReference>
<feature type="region of interest" description="Disordered" evidence="11">
    <location>
        <begin position="326"/>
        <end position="345"/>
    </location>
</feature>
<name>A0AAV1JZ51_9NEOP</name>
<reference evidence="14 15" key="1">
    <citation type="submission" date="2023-11" db="EMBL/GenBank/DDBJ databases">
        <authorList>
            <person name="Okamura Y."/>
        </authorList>
    </citation>
    <scope>NUCLEOTIDE SEQUENCE [LARGE SCALE GENOMIC DNA]</scope>
</reference>
<feature type="compositionally biased region" description="Basic and acidic residues" evidence="11">
    <location>
        <begin position="216"/>
        <end position="237"/>
    </location>
</feature>
<keyword evidence="5" id="KW-0862">Zinc</keyword>
<dbReference type="GO" id="GO:0008270">
    <property type="term" value="F:zinc ion binding"/>
    <property type="evidence" value="ECO:0007669"/>
    <property type="project" value="UniProtKB-KW"/>
</dbReference>
<evidence type="ECO:0000256" key="8">
    <source>
        <dbReference type="ARBA" id="ARBA00023163"/>
    </source>
</evidence>
<dbReference type="Gene3D" id="3.30.160.60">
    <property type="entry name" value="Classic Zinc Finger"/>
    <property type="match status" value="3"/>
</dbReference>
<feature type="region of interest" description="Disordered" evidence="11">
    <location>
        <begin position="458"/>
        <end position="482"/>
    </location>
</feature>
<proteinExistence type="predicted"/>
<dbReference type="SUPFAM" id="SSF54695">
    <property type="entry name" value="POZ domain"/>
    <property type="match status" value="1"/>
</dbReference>
<comment type="caution">
    <text evidence="14">The sequence shown here is derived from an EMBL/GenBank/DDBJ whole genome shotgun (WGS) entry which is preliminary data.</text>
</comment>
<dbReference type="EMBL" id="CAVLEF010000225">
    <property type="protein sequence ID" value="CAK1553430.1"/>
    <property type="molecule type" value="Genomic_DNA"/>
</dbReference>